<dbReference type="AlphaFoldDB" id="A0A7J6WAF4"/>
<protein>
    <submittedName>
        <fullName evidence="1">Uncharacterized protein</fullName>
    </submittedName>
</protein>
<accession>A0A7J6WAF4</accession>
<proteinExistence type="predicted"/>
<keyword evidence="2" id="KW-1185">Reference proteome</keyword>
<comment type="caution">
    <text evidence="1">The sequence shown here is derived from an EMBL/GenBank/DDBJ whole genome shotgun (WGS) entry which is preliminary data.</text>
</comment>
<name>A0A7J6WAF4_THATH</name>
<gene>
    <name evidence="1" type="ORF">FRX31_016482</name>
</gene>
<sequence>MKVAQFSRLMLLSGNLGNKERIYFKGSISAVTLYMVVGKGNERFMNKNSCLLQDWHILLRDHPCQLSIWEWDKTLFPKWKFVDQQSNNSP</sequence>
<reference evidence="1 2" key="1">
    <citation type="submission" date="2020-06" db="EMBL/GenBank/DDBJ databases">
        <title>Transcriptomic and genomic resources for Thalictrum thalictroides and T. hernandezii: Facilitating candidate gene discovery in an emerging model plant lineage.</title>
        <authorList>
            <person name="Arias T."/>
            <person name="Riano-Pachon D.M."/>
            <person name="Di Stilio V.S."/>
        </authorList>
    </citation>
    <scope>NUCLEOTIDE SEQUENCE [LARGE SCALE GENOMIC DNA]</scope>
    <source>
        <strain evidence="2">cv. WT478/WT964</strain>
        <tissue evidence="1">Leaves</tissue>
    </source>
</reference>
<organism evidence="1 2">
    <name type="scientific">Thalictrum thalictroides</name>
    <name type="common">Rue-anemone</name>
    <name type="synonym">Anemone thalictroides</name>
    <dbReference type="NCBI Taxonomy" id="46969"/>
    <lineage>
        <taxon>Eukaryota</taxon>
        <taxon>Viridiplantae</taxon>
        <taxon>Streptophyta</taxon>
        <taxon>Embryophyta</taxon>
        <taxon>Tracheophyta</taxon>
        <taxon>Spermatophyta</taxon>
        <taxon>Magnoliopsida</taxon>
        <taxon>Ranunculales</taxon>
        <taxon>Ranunculaceae</taxon>
        <taxon>Thalictroideae</taxon>
        <taxon>Thalictrum</taxon>
    </lineage>
</organism>
<evidence type="ECO:0000313" key="2">
    <source>
        <dbReference type="Proteomes" id="UP000554482"/>
    </source>
</evidence>
<dbReference type="Proteomes" id="UP000554482">
    <property type="component" value="Unassembled WGS sequence"/>
</dbReference>
<dbReference type="EMBL" id="JABWDY010019433">
    <property type="protein sequence ID" value="KAF5193937.1"/>
    <property type="molecule type" value="Genomic_DNA"/>
</dbReference>
<evidence type="ECO:0000313" key="1">
    <source>
        <dbReference type="EMBL" id="KAF5193937.1"/>
    </source>
</evidence>